<dbReference type="InterPro" id="IPR018680">
    <property type="entry name" value="DUF2164"/>
</dbReference>
<name>A0A3A3GIH3_PANTH</name>
<dbReference type="EMBL" id="QYZD01000012">
    <property type="protein sequence ID" value="RJG23159.1"/>
    <property type="molecule type" value="Genomic_DNA"/>
</dbReference>
<comment type="caution">
    <text evidence="1">The sequence shown here is derived from an EMBL/GenBank/DDBJ whole genome shotgun (WGS) entry which is preliminary data.</text>
</comment>
<reference evidence="1 2" key="1">
    <citation type="submission" date="2018-09" db="EMBL/GenBank/DDBJ databases">
        <title>Paenibacillus SK2017-BO5.</title>
        <authorList>
            <person name="Piskunova J.V."/>
            <person name="Dubiley S.A."/>
            <person name="Severinov K.V."/>
        </authorList>
    </citation>
    <scope>NUCLEOTIDE SEQUENCE [LARGE SCALE GENOMIC DNA]</scope>
    <source>
        <strain evidence="1 2">BO5</strain>
    </source>
</reference>
<evidence type="ECO:0000313" key="1">
    <source>
        <dbReference type="EMBL" id="RJG23159.1"/>
    </source>
</evidence>
<sequence>MNPIKLPRERKEYIMEQVKQYFAEERAEELGDIGAEQLIDFMIKELGPHLYNQAVQDARKLLLERMAALEDDLYALERPVQGHR</sequence>
<accession>A0A3A3GIH3</accession>
<dbReference type="AlphaFoldDB" id="A0A3A3GIH3"/>
<dbReference type="Pfam" id="PF09932">
    <property type="entry name" value="DUF2164"/>
    <property type="match status" value="1"/>
</dbReference>
<proteinExistence type="predicted"/>
<dbReference type="OrthoDB" id="573733at2"/>
<gene>
    <name evidence="1" type="ORF">DQX05_14940</name>
</gene>
<evidence type="ECO:0000313" key="2">
    <source>
        <dbReference type="Proteomes" id="UP000266177"/>
    </source>
</evidence>
<organism evidence="1 2">
    <name type="scientific">Paenibacillus thiaminolyticus</name>
    <name type="common">Bacillus thiaminolyticus</name>
    <dbReference type="NCBI Taxonomy" id="49283"/>
    <lineage>
        <taxon>Bacteria</taxon>
        <taxon>Bacillati</taxon>
        <taxon>Bacillota</taxon>
        <taxon>Bacilli</taxon>
        <taxon>Bacillales</taxon>
        <taxon>Paenibacillaceae</taxon>
        <taxon>Paenibacillus</taxon>
    </lineage>
</organism>
<protein>
    <submittedName>
        <fullName evidence="1">DUF2164 domain-containing protein</fullName>
    </submittedName>
</protein>
<dbReference type="RefSeq" id="WP_119794369.1">
    <property type="nucleotide sequence ID" value="NZ_QYZD01000012.1"/>
</dbReference>
<dbReference type="Proteomes" id="UP000266177">
    <property type="component" value="Unassembled WGS sequence"/>
</dbReference>